<keyword evidence="2" id="KW-1133">Transmembrane helix</keyword>
<evidence type="ECO:0000256" key="1">
    <source>
        <dbReference type="SAM" id="MobiDB-lite"/>
    </source>
</evidence>
<feature type="transmembrane region" description="Helical" evidence="2">
    <location>
        <begin position="7"/>
        <end position="23"/>
    </location>
</feature>
<organism evidence="3 4">
    <name type="scientific">Schizophyllum amplum</name>
    <dbReference type="NCBI Taxonomy" id="97359"/>
    <lineage>
        <taxon>Eukaryota</taxon>
        <taxon>Fungi</taxon>
        <taxon>Dikarya</taxon>
        <taxon>Basidiomycota</taxon>
        <taxon>Agaricomycotina</taxon>
        <taxon>Agaricomycetes</taxon>
        <taxon>Agaricomycetidae</taxon>
        <taxon>Agaricales</taxon>
        <taxon>Schizophyllaceae</taxon>
        <taxon>Schizophyllum</taxon>
    </lineage>
</organism>
<feature type="transmembrane region" description="Helical" evidence="2">
    <location>
        <begin position="43"/>
        <end position="63"/>
    </location>
</feature>
<dbReference type="OrthoDB" id="3043158at2759"/>
<reference evidence="3 4" key="1">
    <citation type="journal article" date="2019" name="New Phytol.">
        <title>Comparative genomics reveals unique wood-decay strategies and fruiting body development in the Schizophyllaceae.</title>
        <authorList>
            <person name="Almasi E."/>
            <person name="Sahu N."/>
            <person name="Krizsan K."/>
            <person name="Balint B."/>
            <person name="Kovacs G.M."/>
            <person name="Kiss B."/>
            <person name="Cseklye J."/>
            <person name="Drula E."/>
            <person name="Henrissat B."/>
            <person name="Nagy I."/>
            <person name="Chovatia M."/>
            <person name="Adam C."/>
            <person name="LaButti K."/>
            <person name="Lipzen A."/>
            <person name="Riley R."/>
            <person name="Grigoriev I.V."/>
            <person name="Nagy L.G."/>
        </authorList>
    </citation>
    <scope>NUCLEOTIDE SEQUENCE [LARGE SCALE GENOMIC DNA]</scope>
    <source>
        <strain evidence="3 4">NL-1724</strain>
    </source>
</reference>
<feature type="compositionally biased region" description="Pro residues" evidence="1">
    <location>
        <begin position="80"/>
        <end position="96"/>
    </location>
</feature>
<keyword evidence="2" id="KW-0472">Membrane</keyword>
<evidence type="ECO:0000256" key="2">
    <source>
        <dbReference type="SAM" id="Phobius"/>
    </source>
</evidence>
<keyword evidence="2" id="KW-0812">Transmembrane</keyword>
<proteinExistence type="predicted"/>
<comment type="caution">
    <text evidence="3">The sequence shown here is derived from an EMBL/GenBank/DDBJ whole genome shotgun (WGS) entry which is preliminary data.</text>
</comment>
<evidence type="ECO:0000313" key="4">
    <source>
        <dbReference type="Proteomes" id="UP000320762"/>
    </source>
</evidence>
<protein>
    <submittedName>
        <fullName evidence="3">Uncharacterized protein</fullName>
    </submittedName>
</protein>
<keyword evidence="4" id="KW-1185">Reference proteome</keyword>
<name>A0A550CEN3_9AGAR</name>
<dbReference type="AlphaFoldDB" id="A0A550CEN3"/>
<evidence type="ECO:0000313" key="3">
    <source>
        <dbReference type="EMBL" id="TRM63136.1"/>
    </source>
</evidence>
<dbReference type="STRING" id="97359.A0A550CEN3"/>
<dbReference type="Proteomes" id="UP000320762">
    <property type="component" value="Unassembled WGS sequence"/>
</dbReference>
<accession>A0A550CEN3</accession>
<sequence length="96" mass="10677">MDRAQDDCGFTLGIMAYTAYVYIHRFTIPMMLGDANALGSLRAGVVLLVFFALLWLWMVWAYIRIVITSPGKAKDYVPESPEPILPTDPTAPGPRT</sequence>
<dbReference type="EMBL" id="VDMD01000010">
    <property type="protein sequence ID" value="TRM63136.1"/>
    <property type="molecule type" value="Genomic_DNA"/>
</dbReference>
<gene>
    <name evidence="3" type="ORF">BD626DRAFT_569184</name>
</gene>
<feature type="region of interest" description="Disordered" evidence="1">
    <location>
        <begin position="73"/>
        <end position="96"/>
    </location>
</feature>